<gene>
    <name evidence="2" type="ORF">NIK97_15540</name>
</gene>
<dbReference type="RefSeq" id="WP_253124215.1">
    <property type="nucleotide sequence ID" value="NZ_CP099968.1"/>
</dbReference>
<name>A0ABY5UHT6_9HYPH</name>
<protein>
    <submittedName>
        <fullName evidence="2">Molybdopterin-dependent oxidoreductase</fullName>
    </submittedName>
</protein>
<dbReference type="EMBL" id="CP099968">
    <property type="protein sequence ID" value="UWL62915.1"/>
    <property type="molecule type" value="Genomic_DNA"/>
</dbReference>
<sequence>MKAFDIYFELNQTFSVLCANWRFLRKISSAKLRRFLKLRASCLLSFDTFAFFRFWRLPHVSCANWMFALRRLLALPALIALLALCQIPHAASAAEAASSATVTVTLTVIGPDGTTRVLASDDFTQLPQNSLQTSTAWTEGPQNFDGVLLRDVLATVGVDGKDAADRSITILAINDYSISIPLQDAYRYNVLVAHKMNGRELSLRDKGPYWIVYPRDQHQELNDSRYDHRWAWQLKQIEVK</sequence>
<dbReference type="InterPro" id="IPR000572">
    <property type="entry name" value="OxRdtase_Mopterin-bd_dom"/>
</dbReference>
<proteinExistence type="predicted"/>
<dbReference type="Gene3D" id="3.90.420.10">
    <property type="entry name" value="Oxidoreductase, molybdopterin-binding domain"/>
    <property type="match status" value="1"/>
</dbReference>
<dbReference type="InterPro" id="IPR036374">
    <property type="entry name" value="OxRdtase_Mopterin-bd_sf"/>
</dbReference>
<dbReference type="SUPFAM" id="SSF56524">
    <property type="entry name" value="Oxidoreductase molybdopterin-binding domain"/>
    <property type="match status" value="1"/>
</dbReference>
<reference evidence="2" key="1">
    <citation type="submission" date="2022-06" db="EMBL/GenBank/DDBJ databases">
        <title>Complete Genome Sequence of Deoxynivalenol-bioadsorption Ochrobactrum pseudintermedium ASAG-D25.</title>
        <authorList>
            <person name="Wang N."/>
        </authorList>
    </citation>
    <scope>NUCLEOTIDE SEQUENCE</scope>
    <source>
        <strain evidence="2">ASAG-D25</strain>
    </source>
</reference>
<organism evidence="2 3">
    <name type="scientific">Brucella pseudintermedia</name>
    <dbReference type="NCBI Taxonomy" id="370111"/>
    <lineage>
        <taxon>Bacteria</taxon>
        <taxon>Pseudomonadati</taxon>
        <taxon>Pseudomonadota</taxon>
        <taxon>Alphaproteobacteria</taxon>
        <taxon>Hyphomicrobiales</taxon>
        <taxon>Brucellaceae</taxon>
        <taxon>Brucella/Ochrobactrum group</taxon>
        <taxon>Brucella</taxon>
    </lineage>
</organism>
<feature type="domain" description="Oxidoreductase molybdopterin-binding" evidence="1">
    <location>
        <begin position="135"/>
        <end position="213"/>
    </location>
</feature>
<dbReference type="Pfam" id="PF00174">
    <property type="entry name" value="Oxidored_molyb"/>
    <property type="match status" value="1"/>
</dbReference>
<accession>A0ABY5UHT6</accession>
<keyword evidence="3" id="KW-1185">Reference proteome</keyword>
<dbReference type="Proteomes" id="UP001058739">
    <property type="component" value="Chromosome 02"/>
</dbReference>
<evidence type="ECO:0000313" key="2">
    <source>
        <dbReference type="EMBL" id="UWL62915.1"/>
    </source>
</evidence>
<evidence type="ECO:0000313" key="3">
    <source>
        <dbReference type="Proteomes" id="UP001058739"/>
    </source>
</evidence>
<evidence type="ECO:0000259" key="1">
    <source>
        <dbReference type="Pfam" id="PF00174"/>
    </source>
</evidence>